<dbReference type="EMBL" id="UGRO01000002">
    <property type="protein sequence ID" value="SUA17757.1"/>
    <property type="molecule type" value="Genomic_DNA"/>
</dbReference>
<dbReference type="InterPro" id="IPR007074">
    <property type="entry name" value="LicD/FKTN/FKRP_NTP_transf"/>
</dbReference>
<keyword evidence="3" id="KW-1185">Reference proteome</keyword>
<name>A0A378VL92_NEILA</name>
<dbReference type="GO" id="GO:0016740">
    <property type="term" value="F:transferase activity"/>
    <property type="evidence" value="ECO:0007669"/>
    <property type="project" value="UniProtKB-KW"/>
</dbReference>
<evidence type="ECO:0000259" key="1">
    <source>
        <dbReference type="Pfam" id="PF04991"/>
    </source>
</evidence>
<dbReference type="Proteomes" id="UP000254193">
    <property type="component" value="Unassembled WGS sequence"/>
</dbReference>
<dbReference type="InterPro" id="IPR052942">
    <property type="entry name" value="LPS_cholinephosphotransferase"/>
</dbReference>
<sequence>MKKLTLREQQLVCLDILDDFHALCERHGIRYSLGGGTLIGAIRHQGFIPWDDDIDVYMHFDEYQKFVDAWQKTAHPHYFLETIEDIRARHSGEMAKIFDPRAELIDAYGKKSPLFIDIFIYDGVPDEPKTIFRMMKRHRRIKLRFSSCKKRWLRAKEGSLKHKIFAVLSRFLFDKMTQNLQQFRAAYPIRECGFIGLVLSDYGGWRKSYMPKKYFDSVVYKTFEGRQFQVMNGYHEHLTQYYGDYMRLPPEEEQKPHHTSEAYLLSE</sequence>
<gene>
    <name evidence="2" type="primary">licD</name>
    <name evidence="2" type="ORF">NCTC10616_01444</name>
</gene>
<organism evidence="2 3">
    <name type="scientific">Neisseria lactamica</name>
    <dbReference type="NCBI Taxonomy" id="486"/>
    <lineage>
        <taxon>Bacteria</taxon>
        <taxon>Pseudomonadati</taxon>
        <taxon>Pseudomonadota</taxon>
        <taxon>Betaproteobacteria</taxon>
        <taxon>Neisseriales</taxon>
        <taxon>Neisseriaceae</taxon>
        <taxon>Neisseria</taxon>
    </lineage>
</organism>
<dbReference type="PANTHER" id="PTHR43404">
    <property type="entry name" value="LIPOPOLYSACCHARIDE CHOLINEPHOSPHOTRANSFERASE LICD"/>
    <property type="match status" value="1"/>
</dbReference>
<evidence type="ECO:0000313" key="3">
    <source>
        <dbReference type="Proteomes" id="UP000254193"/>
    </source>
</evidence>
<keyword evidence="2" id="KW-0808">Transferase</keyword>
<feature type="domain" description="LicD/FKTN/FKRP nucleotidyltransferase" evidence="1">
    <location>
        <begin position="24"/>
        <end position="243"/>
    </location>
</feature>
<dbReference type="GO" id="GO:0009100">
    <property type="term" value="P:glycoprotein metabolic process"/>
    <property type="evidence" value="ECO:0007669"/>
    <property type="project" value="UniProtKB-ARBA"/>
</dbReference>
<dbReference type="AlphaFoldDB" id="A0A378VL92"/>
<accession>A0A378VL92</accession>
<dbReference type="PANTHER" id="PTHR43404:SF2">
    <property type="entry name" value="LIPOPOLYSACCHARIDE CHOLINEPHOSPHOTRANSFERASE LICD"/>
    <property type="match status" value="1"/>
</dbReference>
<reference evidence="2 3" key="1">
    <citation type="submission" date="2018-06" db="EMBL/GenBank/DDBJ databases">
        <authorList>
            <consortium name="Pathogen Informatics"/>
            <person name="Doyle S."/>
        </authorList>
    </citation>
    <scope>NUCLEOTIDE SEQUENCE [LARGE SCALE GENOMIC DNA]</scope>
    <source>
        <strain evidence="2 3">NCTC10616</strain>
    </source>
</reference>
<proteinExistence type="predicted"/>
<dbReference type="Pfam" id="PF04991">
    <property type="entry name" value="LicD"/>
    <property type="match status" value="1"/>
</dbReference>
<dbReference type="RefSeq" id="WP_115119663.1">
    <property type="nucleotide sequence ID" value="NZ_QQDC01000009.1"/>
</dbReference>
<protein>
    <submittedName>
        <fullName evidence="2">Phosphorylcholine transferase</fullName>
    </submittedName>
</protein>
<evidence type="ECO:0000313" key="2">
    <source>
        <dbReference type="EMBL" id="SUA17757.1"/>
    </source>
</evidence>